<evidence type="ECO:0000256" key="1">
    <source>
        <dbReference type="SAM" id="SignalP"/>
    </source>
</evidence>
<dbReference type="EMBL" id="JAIWYP010000009">
    <property type="protein sequence ID" value="KAH3771272.1"/>
    <property type="molecule type" value="Genomic_DNA"/>
</dbReference>
<keyword evidence="1" id="KW-0732">Signal</keyword>
<evidence type="ECO:0000313" key="2">
    <source>
        <dbReference type="EMBL" id="KAH3771272.1"/>
    </source>
</evidence>
<feature type="chain" id="PRO_5039161758" evidence="1">
    <location>
        <begin position="21"/>
        <end position="183"/>
    </location>
</feature>
<protein>
    <submittedName>
        <fullName evidence="2">Uncharacterized protein</fullName>
    </submittedName>
</protein>
<sequence length="183" mass="21220">MSLLVYFLGTFVLLFHGGQCELTWEKVLSARLDDIVFDMKLNDMSMMKQVKDLMSMMTATNQQLASFEKRLSDVANCSPKSVVVDEISVNIETYVKKVAEAEVGRRMHLLRRGLEQEKAASMTRFEYLRKNQEQILLRTAHMDKRLNVTQVNVSNLEHEVIGTVYNTSIFLEGSRRLKIRRKR</sequence>
<dbReference type="Proteomes" id="UP000828390">
    <property type="component" value="Unassembled WGS sequence"/>
</dbReference>
<gene>
    <name evidence="2" type="ORF">DPMN_172585</name>
</gene>
<proteinExistence type="predicted"/>
<dbReference type="AlphaFoldDB" id="A0A9D4E3Y1"/>
<comment type="caution">
    <text evidence="2">The sequence shown here is derived from an EMBL/GenBank/DDBJ whole genome shotgun (WGS) entry which is preliminary data.</text>
</comment>
<organism evidence="2 3">
    <name type="scientific">Dreissena polymorpha</name>
    <name type="common">Zebra mussel</name>
    <name type="synonym">Mytilus polymorpha</name>
    <dbReference type="NCBI Taxonomy" id="45954"/>
    <lineage>
        <taxon>Eukaryota</taxon>
        <taxon>Metazoa</taxon>
        <taxon>Spiralia</taxon>
        <taxon>Lophotrochozoa</taxon>
        <taxon>Mollusca</taxon>
        <taxon>Bivalvia</taxon>
        <taxon>Autobranchia</taxon>
        <taxon>Heteroconchia</taxon>
        <taxon>Euheterodonta</taxon>
        <taxon>Imparidentia</taxon>
        <taxon>Neoheterodontei</taxon>
        <taxon>Myida</taxon>
        <taxon>Dreissenoidea</taxon>
        <taxon>Dreissenidae</taxon>
        <taxon>Dreissena</taxon>
    </lineage>
</organism>
<reference evidence="2" key="1">
    <citation type="journal article" date="2019" name="bioRxiv">
        <title>The Genome of the Zebra Mussel, Dreissena polymorpha: A Resource for Invasive Species Research.</title>
        <authorList>
            <person name="McCartney M.A."/>
            <person name="Auch B."/>
            <person name="Kono T."/>
            <person name="Mallez S."/>
            <person name="Zhang Y."/>
            <person name="Obille A."/>
            <person name="Becker A."/>
            <person name="Abrahante J.E."/>
            <person name="Garbe J."/>
            <person name="Badalamenti J.P."/>
            <person name="Herman A."/>
            <person name="Mangelson H."/>
            <person name="Liachko I."/>
            <person name="Sullivan S."/>
            <person name="Sone E.D."/>
            <person name="Koren S."/>
            <person name="Silverstein K.A.T."/>
            <person name="Beckman K.B."/>
            <person name="Gohl D.M."/>
        </authorList>
    </citation>
    <scope>NUCLEOTIDE SEQUENCE</scope>
    <source>
        <strain evidence="2">Duluth1</strain>
        <tissue evidence="2">Whole animal</tissue>
    </source>
</reference>
<reference evidence="2" key="2">
    <citation type="submission" date="2020-11" db="EMBL/GenBank/DDBJ databases">
        <authorList>
            <person name="McCartney M.A."/>
            <person name="Auch B."/>
            <person name="Kono T."/>
            <person name="Mallez S."/>
            <person name="Becker A."/>
            <person name="Gohl D.M."/>
            <person name="Silverstein K.A.T."/>
            <person name="Koren S."/>
            <person name="Bechman K.B."/>
            <person name="Herman A."/>
            <person name="Abrahante J.E."/>
            <person name="Garbe J."/>
        </authorList>
    </citation>
    <scope>NUCLEOTIDE SEQUENCE</scope>
    <source>
        <strain evidence="2">Duluth1</strain>
        <tissue evidence="2">Whole animal</tissue>
    </source>
</reference>
<accession>A0A9D4E3Y1</accession>
<name>A0A9D4E3Y1_DREPO</name>
<evidence type="ECO:0000313" key="3">
    <source>
        <dbReference type="Proteomes" id="UP000828390"/>
    </source>
</evidence>
<keyword evidence="3" id="KW-1185">Reference proteome</keyword>
<feature type="signal peptide" evidence="1">
    <location>
        <begin position="1"/>
        <end position="20"/>
    </location>
</feature>